<reference evidence="1" key="1">
    <citation type="journal article" date="2014" name="Front. Microbiol.">
        <title>High frequency of phylogenetically diverse reductive dehalogenase-homologous genes in deep subseafloor sedimentary metagenomes.</title>
        <authorList>
            <person name="Kawai M."/>
            <person name="Futagami T."/>
            <person name="Toyoda A."/>
            <person name="Takaki Y."/>
            <person name="Nishi S."/>
            <person name="Hori S."/>
            <person name="Arai W."/>
            <person name="Tsubouchi T."/>
            <person name="Morono Y."/>
            <person name="Uchiyama I."/>
            <person name="Ito T."/>
            <person name="Fujiyama A."/>
            <person name="Inagaki F."/>
            <person name="Takami H."/>
        </authorList>
    </citation>
    <scope>NUCLEOTIDE SEQUENCE</scope>
    <source>
        <strain evidence="1">Expedition CK06-06</strain>
    </source>
</reference>
<organism evidence="1">
    <name type="scientific">marine sediment metagenome</name>
    <dbReference type="NCBI Taxonomy" id="412755"/>
    <lineage>
        <taxon>unclassified sequences</taxon>
        <taxon>metagenomes</taxon>
        <taxon>ecological metagenomes</taxon>
    </lineage>
</organism>
<proteinExistence type="predicted"/>
<accession>X0YR60</accession>
<gene>
    <name evidence="1" type="ORF">S01H1_62083</name>
</gene>
<sequence>MCGMGTEAMRVLALLVAFFLGMALATAVKAREETYDQCYARVTAQGGSEQMVRWICGIRSGWWDYDKEEPYDD</sequence>
<protein>
    <submittedName>
        <fullName evidence="1">Uncharacterized protein</fullName>
    </submittedName>
</protein>
<evidence type="ECO:0000313" key="1">
    <source>
        <dbReference type="EMBL" id="GAG39196.1"/>
    </source>
</evidence>
<dbReference type="EMBL" id="BARS01040757">
    <property type="protein sequence ID" value="GAG39196.1"/>
    <property type="molecule type" value="Genomic_DNA"/>
</dbReference>
<comment type="caution">
    <text evidence="1">The sequence shown here is derived from an EMBL/GenBank/DDBJ whole genome shotgun (WGS) entry which is preliminary data.</text>
</comment>
<name>X0YR60_9ZZZZ</name>
<dbReference type="AlphaFoldDB" id="X0YR60"/>